<dbReference type="CDD" id="cd06225">
    <property type="entry name" value="HAMP"/>
    <property type="match status" value="1"/>
</dbReference>
<evidence type="ECO:0000256" key="8">
    <source>
        <dbReference type="ARBA" id="ARBA00029447"/>
    </source>
</evidence>
<dbReference type="AlphaFoldDB" id="D9QUT3"/>
<keyword evidence="15" id="KW-1185">Reference proteome</keyword>
<comment type="similarity">
    <text evidence="8">Belongs to the methyl-accepting chemotaxis (MCP) protein family.</text>
</comment>
<dbReference type="Pfam" id="PF02743">
    <property type="entry name" value="dCache_1"/>
    <property type="match status" value="1"/>
</dbReference>
<evidence type="ECO:0000259" key="13">
    <source>
        <dbReference type="PROSITE" id="PS50885"/>
    </source>
</evidence>
<dbReference type="SUPFAM" id="SSF58104">
    <property type="entry name" value="Methyl-accepting chemotaxis protein (MCP) signaling domain"/>
    <property type="match status" value="1"/>
</dbReference>
<dbReference type="PANTHER" id="PTHR32089:SF112">
    <property type="entry name" value="LYSOZYME-LIKE PROTEIN-RELATED"/>
    <property type="match status" value="1"/>
</dbReference>
<keyword evidence="4 11" id="KW-0812">Transmembrane</keyword>
<evidence type="ECO:0000256" key="2">
    <source>
        <dbReference type="ARBA" id="ARBA00022475"/>
    </source>
</evidence>
<dbReference type="Proteomes" id="UP000001661">
    <property type="component" value="Chromosome"/>
</dbReference>
<dbReference type="GO" id="GO:0006935">
    <property type="term" value="P:chemotaxis"/>
    <property type="evidence" value="ECO:0007669"/>
    <property type="project" value="UniProtKB-KW"/>
</dbReference>
<dbReference type="PROSITE" id="PS50111">
    <property type="entry name" value="CHEMOTAXIS_TRANSDUC_2"/>
    <property type="match status" value="1"/>
</dbReference>
<evidence type="ECO:0000313" key="15">
    <source>
        <dbReference type="Proteomes" id="UP000001661"/>
    </source>
</evidence>
<feature type="transmembrane region" description="Helical" evidence="11">
    <location>
        <begin position="316"/>
        <end position="334"/>
    </location>
</feature>
<dbReference type="STRING" id="574087.Acear_0446"/>
<sequence>MEDIMEKIRQSLNSLSTKLIILFLLIGLAPMVILSYFQIQETEEELRQSFIRSSTSEIKHVDNTINMYFKKIKEDCKMLAENANVKKADKTITSYVDKTKDEELQMTPSQNSGIEADIYQVYSNYAENHSNLVYTYLATKHGGFIQWPEGPITANYDPRVRPFYKAAMNNKDKVIRTKPYYWEGDDVSLMSTATVVRDDVGEIIGVQVVDIGLENLTDMIENIHIKKKGYIIMTTNDGTILAHPKNRNLNFKNINELGVDKLNNLTNLKEESFTARMNNKDYLMNIYTSPQTGWKFIAVIEKEVLNERVSSLYNKTLWMGLIAAVIIIIITLFVSRRFSQPIVAATEFAQQIAQGNLDIKLLNNKSTGEIGDLIQALNKMRDDLKEMLLNLMDVIEDLSAYSQELSASSEEGNAVIEQNTENIEEMTTSIQQISASSQEVTNLAQETNAQSEVGKEKIEEIANVEEVSRVVNNAVESIEELDTNSKEIGKIVELISNIAEQTNMLALNAAIEAARAGEQGQGFAVVADEIRQLAEETTQATTEIDELIKDTQNKSKISLKTVQQMEDKVKNRKQALEETNEVFTKIKQRIEDTSAHIQQTAASAQNLAENSDQVQQASEDMRNMSQEVTNSSQELANMAQKLQELITDFNI</sequence>
<feature type="transmembrane region" description="Helical" evidence="11">
    <location>
        <begin position="20"/>
        <end position="39"/>
    </location>
</feature>
<evidence type="ECO:0000256" key="11">
    <source>
        <dbReference type="SAM" id="Phobius"/>
    </source>
</evidence>
<dbReference type="InterPro" id="IPR029151">
    <property type="entry name" value="Sensor-like_sf"/>
</dbReference>
<dbReference type="GO" id="GO:0007165">
    <property type="term" value="P:signal transduction"/>
    <property type="evidence" value="ECO:0007669"/>
    <property type="project" value="UniProtKB-KW"/>
</dbReference>
<accession>D9QUT3</accession>
<dbReference type="PANTHER" id="PTHR32089">
    <property type="entry name" value="METHYL-ACCEPTING CHEMOTAXIS PROTEIN MCPB"/>
    <property type="match status" value="1"/>
</dbReference>
<keyword evidence="5 11" id="KW-1133">Transmembrane helix</keyword>
<feature type="domain" description="Methyl-accepting transducer" evidence="12">
    <location>
        <begin position="387"/>
        <end position="636"/>
    </location>
</feature>
<dbReference type="CDD" id="cd11386">
    <property type="entry name" value="MCP_signal"/>
    <property type="match status" value="1"/>
</dbReference>
<dbReference type="SMART" id="SM00304">
    <property type="entry name" value="HAMP"/>
    <property type="match status" value="1"/>
</dbReference>
<dbReference type="RefSeq" id="WP_013277438.1">
    <property type="nucleotide sequence ID" value="NC_014378.1"/>
</dbReference>
<keyword evidence="6 11" id="KW-0472">Membrane</keyword>
<gene>
    <name evidence="14" type="ordered locus">Acear_0446</name>
</gene>
<keyword evidence="7 9" id="KW-0807">Transducer</keyword>
<dbReference type="Pfam" id="PF00015">
    <property type="entry name" value="MCPsignal"/>
    <property type="match status" value="1"/>
</dbReference>
<keyword evidence="3" id="KW-0145">Chemotaxis</keyword>
<evidence type="ECO:0000256" key="6">
    <source>
        <dbReference type="ARBA" id="ARBA00023136"/>
    </source>
</evidence>
<dbReference type="KEGG" id="aar:Acear_0446"/>
<dbReference type="HOGENOM" id="CLU_000445_107_19_9"/>
<dbReference type="CDD" id="cd12912">
    <property type="entry name" value="PDC2_MCP_like"/>
    <property type="match status" value="1"/>
</dbReference>
<keyword evidence="10" id="KW-0175">Coiled coil</keyword>
<dbReference type="EMBL" id="CP002105">
    <property type="protein sequence ID" value="ADL11992.1"/>
    <property type="molecule type" value="Genomic_DNA"/>
</dbReference>
<reference evidence="14 15" key="1">
    <citation type="journal article" date="2010" name="Stand. Genomic Sci.">
        <title>Complete genome sequence of Acetohalobium arabaticum type strain (Z-7288).</title>
        <authorList>
            <person name="Sikorski J."/>
            <person name="Lapidus A."/>
            <person name="Chertkov O."/>
            <person name="Lucas S."/>
            <person name="Copeland A."/>
            <person name="Glavina Del Rio T."/>
            <person name="Nolan M."/>
            <person name="Tice H."/>
            <person name="Cheng J.F."/>
            <person name="Han C."/>
            <person name="Brambilla E."/>
            <person name="Pitluck S."/>
            <person name="Liolios K."/>
            <person name="Ivanova N."/>
            <person name="Mavromatis K."/>
            <person name="Mikhailova N."/>
            <person name="Pati A."/>
            <person name="Bruce D."/>
            <person name="Detter C."/>
            <person name="Tapia R."/>
            <person name="Goodwin L."/>
            <person name="Chen A."/>
            <person name="Palaniappan K."/>
            <person name="Land M."/>
            <person name="Hauser L."/>
            <person name="Chang Y.J."/>
            <person name="Jeffries C.D."/>
            <person name="Rohde M."/>
            <person name="Goker M."/>
            <person name="Spring S."/>
            <person name="Woyke T."/>
            <person name="Bristow J."/>
            <person name="Eisen J.A."/>
            <person name="Markowitz V."/>
            <person name="Hugenholtz P."/>
            <person name="Kyrpides N.C."/>
            <person name="Klenk H.P."/>
        </authorList>
    </citation>
    <scope>NUCLEOTIDE SEQUENCE [LARGE SCALE GENOMIC DNA]</scope>
    <source>
        <strain evidence="15">ATCC 49924 / DSM 5501 / Z-7288</strain>
    </source>
</reference>
<feature type="domain" description="HAMP" evidence="13">
    <location>
        <begin position="336"/>
        <end position="389"/>
    </location>
</feature>
<feature type="coiled-coil region" evidence="10">
    <location>
        <begin position="530"/>
        <end position="648"/>
    </location>
</feature>
<dbReference type="SUPFAM" id="SSF103190">
    <property type="entry name" value="Sensory domain-like"/>
    <property type="match status" value="1"/>
</dbReference>
<evidence type="ECO:0000256" key="1">
    <source>
        <dbReference type="ARBA" id="ARBA00004651"/>
    </source>
</evidence>
<dbReference type="eggNOG" id="COG0840">
    <property type="taxonomic scope" value="Bacteria"/>
</dbReference>
<keyword evidence="2" id="KW-1003">Cell membrane</keyword>
<evidence type="ECO:0000259" key="12">
    <source>
        <dbReference type="PROSITE" id="PS50111"/>
    </source>
</evidence>
<protein>
    <submittedName>
        <fullName evidence="14">Methyl-accepting chemotaxis sensory transducer with Cache sensor</fullName>
    </submittedName>
</protein>
<dbReference type="Gene3D" id="1.10.287.950">
    <property type="entry name" value="Methyl-accepting chemotaxis protein"/>
    <property type="match status" value="1"/>
</dbReference>
<dbReference type="InterPro" id="IPR004089">
    <property type="entry name" value="MCPsignal_dom"/>
</dbReference>
<comment type="subcellular location">
    <subcellularLocation>
        <location evidence="1">Cell membrane</location>
        <topology evidence="1">Multi-pass membrane protein</topology>
    </subcellularLocation>
</comment>
<evidence type="ECO:0000256" key="7">
    <source>
        <dbReference type="ARBA" id="ARBA00023224"/>
    </source>
</evidence>
<proteinExistence type="inferred from homology"/>
<evidence type="ECO:0000256" key="5">
    <source>
        <dbReference type="ARBA" id="ARBA00022989"/>
    </source>
</evidence>
<dbReference type="Pfam" id="PF00672">
    <property type="entry name" value="HAMP"/>
    <property type="match status" value="1"/>
</dbReference>
<organism evidence="14 15">
    <name type="scientific">Acetohalobium arabaticum (strain ATCC 49924 / DSM 5501 / Z-7288)</name>
    <dbReference type="NCBI Taxonomy" id="574087"/>
    <lineage>
        <taxon>Bacteria</taxon>
        <taxon>Bacillati</taxon>
        <taxon>Bacillota</taxon>
        <taxon>Clostridia</taxon>
        <taxon>Halanaerobiales</taxon>
        <taxon>Halobacteroidaceae</taxon>
        <taxon>Acetohalobium</taxon>
    </lineage>
</organism>
<evidence type="ECO:0000256" key="10">
    <source>
        <dbReference type="SAM" id="Coils"/>
    </source>
</evidence>
<evidence type="ECO:0000256" key="4">
    <source>
        <dbReference type="ARBA" id="ARBA00022692"/>
    </source>
</evidence>
<evidence type="ECO:0000313" key="14">
    <source>
        <dbReference type="EMBL" id="ADL11992.1"/>
    </source>
</evidence>
<evidence type="ECO:0000256" key="3">
    <source>
        <dbReference type="ARBA" id="ARBA00022500"/>
    </source>
</evidence>
<dbReference type="InterPro" id="IPR033479">
    <property type="entry name" value="dCache_1"/>
</dbReference>
<dbReference type="InterPro" id="IPR003660">
    <property type="entry name" value="HAMP_dom"/>
</dbReference>
<dbReference type="SMART" id="SM00283">
    <property type="entry name" value="MA"/>
    <property type="match status" value="1"/>
</dbReference>
<dbReference type="Gene3D" id="3.30.450.20">
    <property type="entry name" value="PAS domain"/>
    <property type="match status" value="2"/>
</dbReference>
<name>D9QUT3_ACEAZ</name>
<evidence type="ECO:0000256" key="9">
    <source>
        <dbReference type="PROSITE-ProRule" id="PRU00284"/>
    </source>
</evidence>
<dbReference type="GO" id="GO:0005886">
    <property type="term" value="C:plasma membrane"/>
    <property type="evidence" value="ECO:0007669"/>
    <property type="project" value="UniProtKB-SubCell"/>
</dbReference>
<dbReference type="PROSITE" id="PS50885">
    <property type="entry name" value="HAMP"/>
    <property type="match status" value="1"/>
</dbReference>